<gene>
    <name evidence="7" type="ORF">HXX76_011951</name>
</gene>
<dbReference type="OrthoDB" id="30881at2759"/>
<protein>
    <submittedName>
        <fullName evidence="7">Uncharacterized protein</fullName>
    </submittedName>
</protein>
<accession>A0A835VWD3</accession>
<evidence type="ECO:0000256" key="3">
    <source>
        <dbReference type="ARBA" id="ARBA00022692"/>
    </source>
</evidence>
<feature type="transmembrane region" description="Helical" evidence="6">
    <location>
        <begin position="178"/>
        <end position="198"/>
    </location>
</feature>
<comment type="similarity">
    <text evidence="2">Belongs to the TMEM19 family.</text>
</comment>
<evidence type="ECO:0000313" key="8">
    <source>
        <dbReference type="Proteomes" id="UP000650467"/>
    </source>
</evidence>
<evidence type="ECO:0000313" key="7">
    <source>
        <dbReference type="EMBL" id="KAG2427964.1"/>
    </source>
</evidence>
<keyword evidence="4 6" id="KW-1133">Transmembrane helix</keyword>
<feature type="transmembrane region" description="Helical" evidence="6">
    <location>
        <begin position="154"/>
        <end position="172"/>
    </location>
</feature>
<dbReference type="AlphaFoldDB" id="A0A835VWD3"/>
<name>A0A835VWD3_CHLIN</name>
<dbReference type="EMBL" id="JAEHOC010000037">
    <property type="protein sequence ID" value="KAG2427964.1"/>
    <property type="molecule type" value="Genomic_DNA"/>
</dbReference>
<feature type="transmembrane region" description="Helical" evidence="6">
    <location>
        <begin position="28"/>
        <end position="56"/>
    </location>
</feature>
<comment type="subcellular location">
    <subcellularLocation>
        <location evidence="1">Membrane</location>
        <topology evidence="1">Multi-pass membrane protein</topology>
    </subcellularLocation>
</comment>
<dbReference type="Pfam" id="PF01940">
    <property type="entry name" value="DUF92"/>
    <property type="match status" value="1"/>
</dbReference>
<reference evidence="7" key="1">
    <citation type="journal article" date="2020" name="bioRxiv">
        <title>Comparative genomics of Chlamydomonas.</title>
        <authorList>
            <person name="Craig R.J."/>
            <person name="Hasan A.R."/>
            <person name="Ness R.W."/>
            <person name="Keightley P.D."/>
        </authorList>
    </citation>
    <scope>NUCLEOTIDE SEQUENCE</scope>
    <source>
        <strain evidence="7">SAG 7.73</strain>
    </source>
</reference>
<dbReference type="Proteomes" id="UP000650467">
    <property type="component" value="Unassembled WGS sequence"/>
</dbReference>
<keyword evidence="8" id="KW-1185">Reference proteome</keyword>
<sequence>MLYNSAVYALGYKVLRKGLTPAGVAHSWFLGSTVFAAFGVGGYVLVCLYFIFGTLVTKLKLEQKQREGIAEARSGQRGPSSVWGSGIAGVTCALLALATGNYELWQIGFVASFCSKLSDTVSSEVGKAYGRTTYLITTFQLVPRGTEGAVSGEGTAAGVLAAFLFSAVSLLAGQVPDLAAAGVVAGAAVVANLAESYLGASVQGRLPWLTNDLVNMLQISLAAALAVAANQALLLPAAAA</sequence>
<dbReference type="GO" id="GO:0009706">
    <property type="term" value="C:chloroplast inner membrane"/>
    <property type="evidence" value="ECO:0007669"/>
    <property type="project" value="TreeGrafter"/>
</dbReference>
<dbReference type="InterPro" id="IPR002794">
    <property type="entry name" value="DUF92_TMEM19"/>
</dbReference>
<keyword evidence="5 6" id="KW-0472">Membrane</keyword>
<proteinExistence type="inferred from homology"/>
<comment type="caution">
    <text evidence="7">The sequence shown here is derived from an EMBL/GenBank/DDBJ whole genome shotgun (WGS) entry which is preliminary data.</text>
</comment>
<evidence type="ECO:0000256" key="1">
    <source>
        <dbReference type="ARBA" id="ARBA00004141"/>
    </source>
</evidence>
<feature type="transmembrane region" description="Helical" evidence="6">
    <location>
        <begin position="219"/>
        <end position="239"/>
    </location>
</feature>
<evidence type="ECO:0000256" key="5">
    <source>
        <dbReference type="ARBA" id="ARBA00023136"/>
    </source>
</evidence>
<dbReference type="PANTHER" id="PTHR13353:SF5">
    <property type="entry name" value="TRANSMEMBRANE PROTEIN 19"/>
    <property type="match status" value="1"/>
</dbReference>
<organism evidence="7 8">
    <name type="scientific">Chlamydomonas incerta</name>
    <dbReference type="NCBI Taxonomy" id="51695"/>
    <lineage>
        <taxon>Eukaryota</taxon>
        <taxon>Viridiplantae</taxon>
        <taxon>Chlorophyta</taxon>
        <taxon>core chlorophytes</taxon>
        <taxon>Chlorophyceae</taxon>
        <taxon>CS clade</taxon>
        <taxon>Chlamydomonadales</taxon>
        <taxon>Chlamydomonadaceae</taxon>
        <taxon>Chlamydomonas</taxon>
    </lineage>
</organism>
<evidence type="ECO:0000256" key="6">
    <source>
        <dbReference type="SAM" id="Phobius"/>
    </source>
</evidence>
<evidence type="ECO:0000256" key="4">
    <source>
        <dbReference type="ARBA" id="ARBA00022989"/>
    </source>
</evidence>
<dbReference type="PANTHER" id="PTHR13353">
    <property type="entry name" value="TRANSMEMBRANE PROTEIN 19"/>
    <property type="match status" value="1"/>
</dbReference>
<evidence type="ECO:0000256" key="2">
    <source>
        <dbReference type="ARBA" id="ARBA00009012"/>
    </source>
</evidence>
<keyword evidence="3 6" id="KW-0812">Transmembrane</keyword>